<dbReference type="PANTHER" id="PTHR31252:SF11">
    <property type="entry name" value="DUF4419 DOMAIN-CONTAINING PROTEIN"/>
    <property type="match status" value="1"/>
</dbReference>
<sequence length="391" mass="44902">MFWTRGSYQTRTTCNIKVKFEPTTVPGRQFPVLSELLTFIECDDISEQYVNLDNNLHEHVSINDRISEIFPDTNVHAISVDYEETPSKRSLLKNKMTSHGLAMAILHAYNNHQHLRLSPDDIWLTIAQGVSHHINYNAEKFRYYFVNHEGKKEISISVDDILTHNISRIKGDWPEAVNRLVVKTDQAVEKMDIKSLLECDFSTTTKNSLTASRIVLLDMVKAYFSYKMHFCCGIPKVTLEGTLEDWEKVQEKVIQLRRLNLDLDFWLDRLEPVICKLIETYKGEVDEVFWSMIASQRSFGSGPSNISGWMMAFYPYEKNGTKLTRDSIEPYEIPDGRVAVPFTTNTGLCLKFIAGFLGAQQEFLENSNEVVVSPVIGWFVIDDKTAEEDDC</sequence>
<dbReference type="EMBL" id="CAJVPP010001681">
    <property type="protein sequence ID" value="CAG8568342.1"/>
    <property type="molecule type" value="Genomic_DNA"/>
</dbReference>
<dbReference type="Pfam" id="PF14388">
    <property type="entry name" value="DUF4419"/>
    <property type="match status" value="1"/>
</dbReference>
<reference evidence="1" key="1">
    <citation type="submission" date="2021-06" db="EMBL/GenBank/DDBJ databases">
        <authorList>
            <person name="Kallberg Y."/>
            <person name="Tangrot J."/>
            <person name="Rosling A."/>
        </authorList>
    </citation>
    <scope>NUCLEOTIDE SEQUENCE</scope>
    <source>
        <strain evidence="1">87-6 pot B 2015</strain>
    </source>
</reference>
<dbReference type="Proteomes" id="UP000789375">
    <property type="component" value="Unassembled WGS sequence"/>
</dbReference>
<accession>A0A9N9BJT9</accession>
<organism evidence="1 2">
    <name type="scientific">Funneliformis mosseae</name>
    <name type="common">Endomycorrhizal fungus</name>
    <name type="synonym">Glomus mosseae</name>
    <dbReference type="NCBI Taxonomy" id="27381"/>
    <lineage>
        <taxon>Eukaryota</taxon>
        <taxon>Fungi</taxon>
        <taxon>Fungi incertae sedis</taxon>
        <taxon>Mucoromycota</taxon>
        <taxon>Glomeromycotina</taxon>
        <taxon>Glomeromycetes</taxon>
        <taxon>Glomerales</taxon>
        <taxon>Glomeraceae</taxon>
        <taxon>Funneliformis</taxon>
    </lineage>
</organism>
<name>A0A9N9BJT9_FUNMO</name>
<dbReference type="PANTHER" id="PTHR31252">
    <property type="entry name" value="DUF4419 DOMAIN-CONTAINING PROTEIN"/>
    <property type="match status" value="1"/>
</dbReference>
<keyword evidence="2" id="KW-1185">Reference proteome</keyword>
<evidence type="ECO:0000313" key="1">
    <source>
        <dbReference type="EMBL" id="CAG8568342.1"/>
    </source>
</evidence>
<proteinExistence type="predicted"/>
<comment type="caution">
    <text evidence="1">The sequence shown here is derived from an EMBL/GenBank/DDBJ whole genome shotgun (WGS) entry which is preliminary data.</text>
</comment>
<dbReference type="AlphaFoldDB" id="A0A9N9BJT9"/>
<protein>
    <submittedName>
        <fullName evidence="1">15547_t:CDS:1</fullName>
    </submittedName>
</protein>
<evidence type="ECO:0000313" key="2">
    <source>
        <dbReference type="Proteomes" id="UP000789375"/>
    </source>
</evidence>
<gene>
    <name evidence="1" type="ORF">FMOSSE_LOCUS7323</name>
</gene>
<dbReference type="InterPro" id="IPR025533">
    <property type="entry name" value="DUF4419"/>
</dbReference>